<evidence type="ECO:0000313" key="2">
    <source>
        <dbReference type="Proteomes" id="UP000017559"/>
    </source>
</evidence>
<dbReference type="Proteomes" id="UP000017559">
    <property type="component" value="Unassembled WGS sequence"/>
</dbReference>
<evidence type="ECO:0000313" key="1">
    <source>
        <dbReference type="EMBL" id="ESK80667.1"/>
    </source>
</evidence>
<dbReference type="AlphaFoldDB" id="V2WGG7"/>
<name>V2WGG7_MONRO</name>
<protein>
    <submittedName>
        <fullName evidence="1">Uncharacterized protein</fullName>
    </submittedName>
</protein>
<comment type="caution">
    <text evidence="1">The sequence shown here is derived from an EMBL/GenBank/DDBJ whole genome shotgun (WGS) entry which is preliminary data.</text>
</comment>
<reference evidence="1 2" key="1">
    <citation type="journal article" date="2014" name="BMC Genomics">
        <title>Genome and secretome analysis of the hemibiotrophic fungal pathogen, Moniliophthora roreri, which causes frosty pod rot disease of cacao: mechanisms of the biotrophic and necrotrophic phases.</title>
        <authorList>
            <person name="Meinhardt L.W."/>
            <person name="Costa G.G.L."/>
            <person name="Thomazella D.P.T."/>
            <person name="Teixeira P.J.P.L."/>
            <person name="Carazzolle M.F."/>
            <person name="Schuster S.C."/>
            <person name="Carlson J.E."/>
            <person name="Guiltinan M.J."/>
            <person name="Mieczkowski P."/>
            <person name="Farmer A."/>
            <person name="Ramaraj T."/>
            <person name="Crozier J."/>
            <person name="Davis R.E."/>
            <person name="Shao J."/>
            <person name="Melnick R.L."/>
            <person name="Pereira G.A.G."/>
            <person name="Bailey B.A."/>
        </authorList>
    </citation>
    <scope>NUCLEOTIDE SEQUENCE [LARGE SCALE GENOMIC DNA]</scope>
    <source>
        <strain evidence="1 2">MCA 2997</strain>
    </source>
</reference>
<gene>
    <name evidence="1" type="ORF">Moror_5116</name>
</gene>
<sequence>MVRGKEQIDRRRCNGTCPRGCALSLDLLPSQRRRRNDNRLHKTTWSTERWLRMREKALRTSSTQALTHANRKLEEGGRAAEVQGISIPGPSYAICYAYAVIRHHRIPRKLTTSHTRIPTKVNISGHNQQPRNHQEALLEVFWVPEHVYDVAEDSRRRLHLDLNADTTLSSYPRFRTPYTAPEYAEPFVLAFFGSLIPFPAVTDSAGAIFGSFAVVCTPFPPHPYLHVPSASGSHPIASEDTQDGEFAILVVPEAKERASGMPGL</sequence>
<proteinExistence type="predicted"/>
<accession>V2WGG7</accession>
<dbReference type="HOGENOM" id="CLU_1054065_0_0_1"/>
<keyword evidence="2" id="KW-1185">Reference proteome</keyword>
<organism evidence="1 2">
    <name type="scientific">Moniliophthora roreri (strain MCA 2997)</name>
    <name type="common">Cocoa frosty pod rot fungus</name>
    <name type="synonym">Crinipellis roreri</name>
    <dbReference type="NCBI Taxonomy" id="1381753"/>
    <lineage>
        <taxon>Eukaryota</taxon>
        <taxon>Fungi</taxon>
        <taxon>Dikarya</taxon>
        <taxon>Basidiomycota</taxon>
        <taxon>Agaricomycotina</taxon>
        <taxon>Agaricomycetes</taxon>
        <taxon>Agaricomycetidae</taxon>
        <taxon>Agaricales</taxon>
        <taxon>Marasmiineae</taxon>
        <taxon>Marasmiaceae</taxon>
        <taxon>Moniliophthora</taxon>
    </lineage>
</organism>
<dbReference type="EMBL" id="AWSO01003164">
    <property type="protein sequence ID" value="ESK80667.1"/>
    <property type="molecule type" value="Genomic_DNA"/>
</dbReference>
<dbReference type="KEGG" id="mrr:Moror_5116"/>